<feature type="transmembrane region" description="Helical" evidence="9">
    <location>
        <begin position="149"/>
        <end position="167"/>
    </location>
</feature>
<evidence type="ECO:0000259" key="10">
    <source>
        <dbReference type="Pfam" id="PF04290"/>
    </source>
</evidence>
<evidence type="ECO:0000256" key="5">
    <source>
        <dbReference type="ARBA" id="ARBA00022692"/>
    </source>
</evidence>
<feature type="transmembrane region" description="Helical" evidence="9">
    <location>
        <begin position="107"/>
        <end position="129"/>
    </location>
</feature>
<gene>
    <name evidence="11" type="ORF">HMPREF1866_01662</name>
</gene>
<keyword evidence="2" id="KW-0813">Transport</keyword>
<protein>
    <submittedName>
        <fullName evidence="11">TRAP transporter, DctQ-like membrane protein</fullName>
    </submittedName>
</protein>
<dbReference type="PATRIC" id="fig|467210.3.peg.1648"/>
<dbReference type="AlphaFoldDB" id="A0A133ZNG4"/>
<dbReference type="EMBL" id="LSDA01000096">
    <property type="protein sequence ID" value="KXB56987.1"/>
    <property type="molecule type" value="Genomic_DNA"/>
</dbReference>
<comment type="subcellular location">
    <subcellularLocation>
        <location evidence="1">Cell inner membrane</location>
        <topology evidence="1">Multi-pass membrane protein</topology>
    </subcellularLocation>
</comment>
<feature type="domain" description="Tripartite ATP-independent periplasmic transporters DctQ component" evidence="10">
    <location>
        <begin position="44"/>
        <end position="175"/>
    </location>
</feature>
<proteinExistence type="inferred from homology"/>
<evidence type="ECO:0000256" key="2">
    <source>
        <dbReference type="ARBA" id="ARBA00022448"/>
    </source>
</evidence>
<keyword evidence="5 9" id="KW-0812">Transmembrane</keyword>
<evidence type="ECO:0000256" key="3">
    <source>
        <dbReference type="ARBA" id="ARBA00022475"/>
    </source>
</evidence>
<evidence type="ECO:0000256" key="7">
    <source>
        <dbReference type="ARBA" id="ARBA00023136"/>
    </source>
</evidence>
<comment type="similarity">
    <text evidence="8">Belongs to the TRAP transporter small permease family.</text>
</comment>
<name>A0A133ZNG4_9FIRM</name>
<evidence type="ECO:0000256" key="4">
    <source>
        <dbReference type="ARBA" id="ARBA00022519"/>
    </source>
</evidence>
<evidence type="ECO:0000313" key="12">
    <source>
        <dbReference type="Proteomes" id="UP000070394"/>
    </source>
</evidence>
<accession>A0A133ZNG4</accession>
<keyword evidence="3" id="KW-1003">Cell membrane</keyword>
<evidence type="ECO:0000256" key="8">
    <source>
        <dbReference type="ARBA" id="ARBA00038436"/>
    </source>
</evidence>
<evidence type="ECO:0000256" key="1">
    <source>
        <dbReference type="ARBA" id="ARBA00004429"/>
    </source>
</evidence>
<feature type="transmembrane region" description="Helical" evidence="9">
    <location>
        <begin position="68"/>
        <end position="86"/>
    </location>
</feature>
<keyword evidence="4" id="KW-0997">Cell inner membrane</keyword>
<dbReference type="InterPro" id="IPR055348">
    <property type="entry name" value="DctQ"/>
</dbReference>
<evidence type="ECO:0000313" key="11">
    <source>
        <dbReference type="EMBL" id="KXB56987.1"/>
    </source>
</evidence>
<dbReference type="GO" id="GO:0022857">
    <property type="term" value="F:transmembrane transporter activity"/>
    <property type="evidence" value="ECO:0007669"/>
    <property type="project" value="TreeGrafter"/>
</dbReference>
<dbReference type="Pfam" id="PF04290">
    <property type="entry name" value="DctQ"/>
    <property type="match status" value="1"/>
</dbReference>
<dbReference type="Proteomes" id="UP000070394">
    <property type="component" value="Unassembled WGS sequence"/>
</dbReference>
<dbReference type="PANTHER" id="PTHR35011">
    <property type="entry name" value="2,3-DIKETO-L-GULONATE TRAP TRANSPORTER SMALL PERMEASE PROTEIN YIAM"/>
    <property type="match status" value="1"/>
</dbReference>
<dbReference type="STRING" id="467210.HMPREF1866_01662"/>
<evidence type="ECO:0000256" key="6">
    <source>
        <dbReference type="ARBA" id="ARBA00022989"/>
    </source>
</evidence>
<evidence type="ECO:0000256" key="9">
    <source>
        <dbReference type="SAM" id="Phobius"/>
    </source>
</evidence>
<dbReference type="PANTHER" id="PTHR35011:SF2">
    <property type="entry name" value="2,3-DIKETO-L-GULONATE TRAP TRANSPORTER SMALL PERMEASE PROTEIN YIAM"/>
    <property type="match status" value="1"/>
</dbReference>
<comment type="caution">
    <text evidence="11">The sequence shown here is derived from an EMBL/GenBank/DDBJ whole genome shotgun (WGS) entry which is preliminary data.</text>
</comment>
<feature type="transmembrane region" description="Helical" evidence="9">
    <location>
        <begin position="31"/>
        <end position="56"/>
    </location>
</feature>
<sequence length="188" mass="21205">MRFADRIEVEMSDFFKAVDRIKPAYDMTYKFVLFLCKILLIGDIAITTMSVAGRYISFIPDPAWSEEIVLTFMAYMAVLSAALAIRRGAHIRMTAFDTYLPKNVVRFLDILSDLAVMILAIVMIVVGWSYATKIGAKGTYVSMPGLSKFWQYFPVPLAGVAMVIFELEALYNHFKALCLNEDAQEVKA</sequence>
<dbReference type="GO" id="GO:0005886">
    <property type="term" value="C:plasma membrane"/>
    <property type="evidence" value="ECO:0007669"/>
    <property type="project" value="UniProtKB-SubCell"/>
</dbReference>
<keyword evidence="12" id="KW-1185">Reference proteome</keyword>
<keyword evidence="6 9" id="KW-1133">Transmembrane helix</keyword>
<reference evidence="12" key="1">
    <citation type="submission" date="2016-01" db="EMBL/GenBank/DDBJ databases">
        <authorList>
            <person name="Mitreva M."/>
            <person name="Pepin K.H."/>
            <person name="Mihindukulasuriya K.A."/>
            <person name="Fulton R."/>
            <person name="Fronick C."/>
            <person name="O'Laughlin M."/>
            <person name="Miner T."/>
            <person name="Herter B."/>
            <person name="Rosa B.A."/>
            <person name="Cordes M."/>
            <person name="Tomlinson C."/>
            <person name="Wollam A."/>
            <person name="Palsikar V.B."/>
            <person name="Mardis E.R."/>
            <person name="Wilson R.K."/>
        </authorList>
    </citation>
    <scope>NUCLEOTIDE SEQUENCE [LARGE SCALE GENOMIC DNA]</scope>
    <source>
        <strain evidence="12">DNF00896</strain>
    </source>
</reference>
<dbReference type="GO" id="GO:0015740">
    <property type="term" value="P:C4-dicarboxylate transport"/>
    <property type="evidence" value="ECO:0007669"/>
    <property type="project" value="TreeGrafter"/>
</dbReference>
<organism evidence="11 12">
    <name type="scientific">Lachnoanaerobaculum saburreum</name>
    <dbReference type="NCBI Taxonomy" id="467210"/>
    <lineage>
        <taxon>Bacteria</taxon>
        <taxon>Bacillati</taxon>
        <taxon>Bacillota</taxon>
        <taxon>Clostridia</taxon>
        <taxon>Lachnospirales</taxon>
        <taxon>Lachnospiraceae</taxon>
        <taxon>Lachnoanaerobaculum</taxon>
    </lineage>
</organism>
<dbReference type="InterPro" id="IPR007387">
    <property type="entry name" value="TRAP_DctQ"/>
</dbReference>
<keyword evidence="7 9" id="KW-0472">Membrane</keyword>